<keyword evidence="3" id="KW-1185">Reference proteome</keyword>
<dbReference type="AlphaFoldDB" id="X6MHA6"/>
<dbReference type="EMBL" id="ASPP01021402">
    <property type="protein sequence ID" value="ETO12430.1"/>
    <property type="molecule type" value="Genomic_DNA"/>
</dbReference>
<sequence length="398" mass="45007">MDFFKTKRKKKVEEIMANKHRFELWNVNFSKPIRHPYLCHDGYLYKHMGKKTNKAGNHVVYYYCITGKGFDEKYWGDRAKPICKASVGIERDGYDGIVSIMVKHCHKHMSSCHLFPKDAINWIKPWNLYTDPTTNQVKGFEELWNPDHKRPQLCDTVYFFYFFLSKSRQKRKGWTMDSESDEEAIENGSDVGTEEKRNGVNNWMNSAGMIGPMGGVPFPFVGQFRPPEVNEHSTDLGYLSNLLKYGALPPHHPMAGLVLHTVSGTNDFFTKDDHPYMTPRKKRRLDNDIMAIDSLASTQEDGHDDTTTATSPPIVSTSTALTTSVNALASSSSSSSSSLASSSNQEEDLLHIGSKLAAPPLLHLSIHDLYPETSPLHSPFGPTPIIPFPPPSFFFFFF</sequence>
<name>X6MHA6_RETFI</name>
<evidence type="ECO:0000313" key="2">
    <source>
        <dbReference type="EMBL" id="ETO12430.1"/>
    </source>
</evidence>
<protein>
    <submittedName>
        <fullName evidence="2">Uncharacterized protein</fullName>
    </submittedName>
</protein>
<feature type="region of interest" description="Disordered" evidence="1">
    <location>
        <begin position="296"/>
        <end position="315"/>
    </location>
</feature>
<feature type="region of interest" description="Disordered" evidence="1">
    <location>
        <begin position="173"/>
        <end position="198"/>
    </location>
</feature>
<proteinExistence type="predicted"/>
<accession>X6MHA6</accession>
<evidence type="ECO:0000256" key="1">
    <source>
        <dbReference type="SAM" id="MobiDB-lite"/>
    </source>
</evidence>
<reference evidence="2 3" key="1">
    <citation type="journal article" date="2013" name="Curr. Biol.">
        <title>The Genome of the Foraminiferan Reticulomyxa filosa.</title>
        <authorList>
            <person name="Glockner G."/>
            <person name="Hulsmann N."/>
            <person name="Schleicher M."/>
            <person name="Noegel A.A."/>
            <person name="Eichinger L."/>
            <person name="Gallinger C."/>
            <person name="Pawlowski J."/>
            <person name="Sierra R."/>
            <person name="Euteneuer U."/>
            <person name="Pillet L."/>
            <person name="Moustafa A."/>
            <person name="Platzer M."/>
            <person name="Groth M."/>
            <person name="Szafranski K."/>
            <person name="Schliwa M."/>
        </authorList>
    </citation>
    <scope>NUCLEOTIDE SEQUENCE [LARGE SCALE GENOMIC DNA]</scope>
</reference>
<comment type="caution">
    <text evidence="2">The sequence shown here is derived from an EMBL/GenBank/DDBJ whole genome shotgun (WGS) entry which is preliminary data.</text>
</comment>
<gene>
    <name evidence="2" type="ORF">RFI_24944</name>
</gene>
<organism evidence="2 3">
    <name type="scientific">Reticulomyxa filosa</name>
    <dbReference type="NCBI Taxonomy" id="46433"/>
    <lineage>
        <taxon>Eukaryota</taxon>
        <taxon>Sar</taxon>
        <taxon>Rhizaria</taxon>
        <taxon>Retaria</taxon>
        <taxon>Foraminifera</taxon>
        <taxon>Monothalamids</taxon>
        <taxon>Reticulomyxidae</taxon>
        <taxon>Reticulomyxa</taxon>
    </lineage>
</organism>
<evidence type="ECO:0000313" key="3">
    <source>
        <dbReference type="Proteomes" id="UP000023152"/>
    </source>
</evidence>
<dbReference type="Proteomes" id="UP000023152">
    <property type="component" value="Unassembled WGS sequence"/>
</dbReference>